<proteinExistence type="predicted"/>
<accession>A0ABW0NU89</accession>
<evidence type="ECO:0000313" key="2">
    <source>
        <dbReference type="Proteomes" id="UP001596039"/>
    </source>
</evidence>
<gene>
    <name evidence="1" type="ORF">ACFPJ4_15355</name>
</gene>
<evidence type="ECO:0008006" key="3">
    <source>
        <dbReference type="Google" id="ProtNLM"/>
    </source>
</evidence>
<reference evidence="2" key="1">
    <citation type="journal article" date="2019" name="Int. J. Syst. Evol. Microbiol.">
        <title>The Global Catalogue of Microorganisms (GCM) 10K type strain sequencing project: providing services to taxonomists for standard genome sequencing and annotation.</title>
        <authorList>
            <consortium name="The Broad Institute Genomics Platform"/>
            <consortium name="The Broad Institute Genome Sequencing Center for Infectious Disease"/>
            <person name="Wu L."/>
            <person name="Ma J."/>
        </authorList>
    </citation>
    <scope>NUCLEOTIDE SEQUENCE [LARGE SCALE GENOMIC DNA]</scope>
    <source>
        <strain evidence="2">CGMCC 4.6997</strain>
    </source>
</reference>
<dbReference type="SUPFAM" id="SSF48452">
    <property type="entry name" value="TPR-like"/>
    <property type="match status" value="1"/>
</dbReference>
<protein>
    <recommendedName>
        <fullName evidence="3">Tetratricopeptide repeat protein</fullName>
    </recommendedName>
</protein>
<evidence type="ECO:0000313" key="1">
    <source>
        <dbReference type="EMBL" id="MFC5503622.1"/>
    </source>
</evidence>
<organism evidence="1 2">
    <name type="scientific">Lysinimonas soli</name>
    <dbReference type="NCBI Taxonomy" id="1074233"/>
    <lineage>
        <taxon>Bacteria</taxon>
        <taxon>Bacillati</taxon>
        <taxon>Actinomycetota</taxon>
        <taxon>Actinomycetes</taxon>
        <taxon>Micrococcales</taxon>
        <taxon>Microbacteriaceae</taxon>
        <taxon>Lysinimonas</taxon>
    </lineage>
</organism>
<dbReference type="InterPro" id="IPR011990">
    <property type="entry name" value="TPR-like_helical_dom_sf"/>
</dbReference>
<dbReference type="Gene3D" id="1.25.40.10">
    <property type="entry name" value="Tetratricopeptide repeat domain"/>
    <property type="match status" value="1"/>
</dbReference>
<comment type="caution">
    <text evidence="1">The sequence shown here is derived from an EMBL/GenBank/DDBJ whole genome shotgun (WGS) entry which is preliminary data.</text>
</comment>
<dbReference type="EMBL" id="JBHSMG010000006">
    <property type="protein sequence ID" value="MFC5503622.1"/>
    <property type="molecule type" value="Genomic_DNA"/>
</dbReference>
<dbReference type="RefSeq" id="WP_386741364.1">
    <property type="nucleotide sequence ID" value="NZ_JBHSMG010000006.1"/>
</dbReference>
<keyword evidence="2" id="KW-1185">Reference proteome</keyword>
<sequence length="223" mass="23922">MTVSQEQLDALWDFTDPIASEAAFRGAISAIGSGSDDDETARAVLGTQLARALGLQGRFDEADRVLEDVDAPVPAIRARVALERGRLRNSAGHPDEAVAFFENAAAIAEAAGSQPWAGFVRVDALHMLGIADAARSERHTAAALAVLDADPAPDRRTQRWRVSLHNNRGWALFGDGELTAALQEFEQALRDAEEFGTEEQQGWAREAIEECEEAIDAAADGAD</sequence>
<name>A0ABW0NU89_9MICO</name>
<dbReference type="Proteomes" id="UP001596039">
    <property type="component" value="Unassembled WGS sequence"/>
</dbReference>